<dbReference type="InterPro" id="IPR019734">
    <property type="entry name" value="TPR_rpt"/>
</dbReference>
<feature type="repeat" description="TPR" evidence="1">
    <location>
        <begin position="232"/>
        <end position="265"/>
    </location>
</feature>
<gene>
    <name evidence="2" type="ORF">ENK44_13750</name>
</gene>
<dbReference type="Proteomes" id="UP000885779">
    <property type="component" value="Unassembled WGS sequence"/>
</dbReference>
<dbReference type="PANTHER" id="PTHR12558:SF13">
    <property type="entry name" value="CELL DIVISION CYCLE PROTEIN 27 HOMOLOG"/>
    <property type="match status" value="1"/>
</dbReference>
<dbReference type="PROSITE" id="PS50005">
    <property type="entry name" value="TPR"/>
    <property type="match status" value="2"/>
</dbReference>
<dbReference type="SMART" id="SM00028">
    <property type="entry name" value="TPR"/>
    <property type="match status" value="5"/>
</dbReference>
<evidence type="ECO:0000256" key="1">
    <source>
        <dbReference type="PROSITE-ProRule" id="PRU00339"/>
    </source>
</evidence>
<comment type="caution">
    <text evidence="2">The sequence shown here is derived from an EMBL/GenBank/DDBJ whole genome shotgun (WGS) entry which is preliminary data.</text>
</comment>
<keyword evidence="1" id="KW-0802">TPR repeat</keyword>
<dbReference type="AlphaFoldDB" id="A0A7V4WW21"/>
<protein>
    <submittedName>
        <fullName evidence="2">Tetratricopeptide repeat protein</fullName>
    </submittedName>
</protein>
<evidence type="ECO:0000313" key="2">
    <source>
        <dbReference type="EMBL" id="HGY56765.1"/>
    </source>
</evidence>
<dbReference type="InterPro" id="IPR011990">
    <property type="entry name" value="TPR-like_helical_dom_sf"/>
</dbReference>
<name>A0A7V4WW21_CALAY</name>
<dbReference type="EMBL" id="DRQG01000129">
    <property type="protein sequence ID" value="HGY56765.1"/>
    <property type="molecule type" value="Genomic_DNA"/>
</dbReference>
<organism evidence="2">
    <name type="scientific">Caldithrix abyssi</name>
    <dbReference type="NCBI Taxonomy" id="187145"/>
    <lineage>
        <taxon>Bacteria</taxon>
        <taxon>Pseudomonadati</taxon>
        <taxon>Calditrichota</taxon>
        <taxon>Calditrichia</taxon>
        <taxon>Calditrichales</taxon>
        <taxon>Calditrichaceae</taxon>
        <taxon>Caldithrix</taxon>
    </lineage>
</organism>
<dbReference type="Pfam" id="PF14559">
    <property type="entry name" value="TPR_19"/>
    <property type="match status" value="1"/>
</dbReference>
<dbReference type="SUPFAM" id="SSF48452">
    <property type="entry name" value="TPR-like"/>
    <property type="match status" value="1"/>
</dbReference>
<accession>A0A7V4WW21</accession>
<dbReference type="Pfam" id="PF13181">
    <property type="entry name" value="TPR_8"/>
    <property type="match status" value="1"/>
</dbReference>
<proteinExistence type="predicted"/>
<dbReference type="Pfam" id="PF13174">
    <property type="entry name" value="TPR_6"/>
    <property type="match status" value="1"/>
</dbReference>
<dbReference type="PANTHER" id="PTHR12558">
    <property type="entry name" value="CELL DIVISION CYCLE 16,23,27"/>
    <property type="match status" value="1"/>
</dbReference>
<sequence>MENKLLFLIIMVTCLGCTTEFVQKYDYARKKGDRQYKRRLLEQEVARNSGNGQAWLYLSQMNAEDQRWAEFMKTIRNAEKTGVPISNRSDDLYKFYLSSLFNKAVEAFNKDQFESAISSFKNVLTLQPENFEAIRLMAEAEFELKHWVTAKTLFEKYLSINKKDIRTLSFLAHIALQQQNHAEVQKYGEQVLALRPATETIRRMVAYSYEATGDEEKAIQQYAKLIKSSKRLNDYKALAVLYFKNGQIDEAIQVYRLAEKISADKAPIYRALAQCYIITQQYDQLIRVAKRLMTINSEKNEAKRLLIMAYTILGKEEKLEAIIHQEVSDGKKN</sequence>
<feature type="repeat" description="TPR" evidence="1">
    <location>
        <begin position="97"/>
        <end position="130"/>
    </location>
</feature>
<reference evidence="2" key="1">
    <citation type="journal article" date="2020" name="mSystems">
        <title>Genome- and Community-Level Interaction Insights into Carbon Utilization and Element Cycling Functions of Hydrothermarchaeota in Hydrothermal Sediment.</title>
        <authorList>
            <person name="Zhou Z."/>
            <person name="Liu Y."/>
            <person name="Xu W."/>
            <person name="Pan J."/>
            <person name="Luo Z.H."/>
            <person name="Li M."/>
        </authorList>
    </citation>
    <scope>NUCLEOTIDE SEQUENCE [LARGE SCALE GENOMIC DNA]</scope>
    <source>
        <strain evidence="2">HyVt-577</strain>
    </source>
</reference>
<dbReference type="Gene3D" id="1.25.40.10">
    <property type="entry name" value="Tetratricopeptide repeat domain"/>
    <property type="match status" value="2"/>
</dbReference>